<dbReference type="InterPro" id="IPR042099">
    <property type="entry name" value="ANL_N_sf"/>
</dbReference>
<dbReference type="PROSITE" id="PS00455">
    <property type="entry name" value="AMP_BINDING"/>
    <property type="match status" value="1"/>
</dbReference>
<comment type="caution">
    <text evidence="7">The sequence shown here is derived from an EMBL/GenBank/DDBJ whole genome shotgun (WGS) entry which is preliminary data.</text>
</comment>
<feature type="domain" description="Thioester reductase (TE)" evidence="6">
    <location>
        <begin position="710"/>
        <end position="984"/>
    </location>
</feature>
<evidence type="ECO:0008006" key="9">
    <source>
        <dbReference type="Google" id="ProtNLM"/>
    </source>
</evidence>
<protein>
    <recommendedName>
        <fullName evidence="9">Carrier domain-containing protein</fullName>
    </recommendedName>
</protein>
<keyword evidence="2" id="KW-0597">Phosphoprotein</keyword>
<dbReference type="InterPro" id="IPR036736">
    <property type="entry name" value="ACP-like_sf"/>
</dbReference>
<dbReference type="InterPro" id="IPR013120">
    <property type="entry name" value="FAR_NAD-bd"/>
</dbReference>
<dbReference type="Pfam" id="PF23562">
    <property type="entry name" value="AMP-binding_C_3"/>
    <property type="match status" value="1"/>
</dbReference>
<dbReference type="SUPFAM" id="SSF51735">
    <property type="entry name" value="NAD(P)-binding Rossmann-fold domains"/>
    <property type="match status" value="1"/>
</dbReference>
<name>A0A8K0SV72_9HYPO</name>
<organism evidence="7 8">
    <name type="scientific">Stachybotrys elegans</name>
    <dbReference type="NCBI Taxonomy" id="80388"/>
    <lineage>
        <taxon>Eukaryota</taxon>
        <taxon>Fungi</taxon>
        <taxon>Dikarya</taxon>
        <taxon>Ascomycota</taxon>
        <taxon>Pezizomycotina</taxon>
        <taxon>Sordariomycetes</taxon>
        <taxon>Hypocreomycetidae</taxon>
        <taxon>Hypocreales</taxon>
        <taxon>Stachybotryaceae</taxon>
        <taxon>Stachybotrys</taxon>
    </lineage>
</organism>
<keyword evidence="1" id="KW-0596">Phosphopantetheine</keyword>
<keyword evidence="3" id="KW-0521">NADP</keyword>
<sequence length="1101" mass="121573">MAVLSRPAFTRPVFTALPKANVDEPEDITCLYDLIRFNAFHNPNHFFCIQSQLVRDSTSGRPYEGVYITYRQLSDAVHRCADWLSRSLSPAAVSNGSELPPPVGIYLESDVGLFIHLVALQVLDIPVLLISTRMSAANVEHLMNKTSTRTILVTKRTASLISGQIDTNLDILSTEPYSTFLSEDPDTPEPQPWPRDINGARAERTEKDSNVRSVILHSSGTTGFPKPIPLTKRYLLSYAACHGFDPTEKIDWINLTTLPLYHGFGMLAPCLSLSLGMTCCFPPSSIIPAGQSTIDLLHQFDCRSMMTVPSIVDDLLDIDGALDDLANLEFLAVGGGAMKPSQGIQLKARNVKLLNHYGVTELGAIAHIFRPNDDYDWRYLRLRTDLNLQLQPIEGSPRFKLVGFPLGWEGPFEVQDELERNGNSSPDDVEVRILGRVDDVIVLKTGEKVMPQHLETILNADIQIKTAVCVGQGSFELAVLVEPHSDVSDEAQFVDHVWQLISAANPSLDSHARVSSKAAIIVKPAAKTIPRTDKGSVSRRQVHEVFAEEIEAAYAVLETELNNDNPNIPQLDLQDLSGSIMQMTKSVFPAFTGKEDDDFFEHGMDSLQAVRLSRMISSAIRKESKEDGSAPLKNTPEFIYKNPSVLRLVDAVGKRLHGSEDGSSLPATAEPMSLQEEMDAFAREFTANLAESTDPRKQEARDDQRVILMTGATGNLGTHTLSVLAKKPTTAKIICLHRGARSVQSANEEFKTPLDRFKAAVASNGIQLDEAAWSKVELVDFADFLHDDQLNVDAQSKGSPRHISESICLQIAQQVTHIVHLAWPMDFQRRLESFKPHWQMIEALVRLARLSRTMRQSSAAKPVRLVFSSSIAVVRNYRAANTARLWSSAVPEESMEDPATSASIGYPAAKWVCERMLSHVYQTCGDEVEPVVIRVGQVSGPECHGQWKIGEHLPTLVKASHAVGAFPALKGTMSWIPVDRAARSLTEILFYQGKPDCFLHLENPVRQPATDIFTIMGSELGILSNGLLPFDEWLAKVKEAKVAGSLEGFFGEHFRDLALGTVTLDTQKARAISPTLRGSGAVSKDLIVEYARRWKEQGLFA</sequence>
<dbReference type="Pfam" id="PF00550">
    <property type="entry name" value="PP-binding"/>
    <property type="match status" value="1"/>
</dbReference>
<dbReference type="PANTHER" id="PTHR43439">
    <property type="entry name" value="PHENYLACETATE-COENZYME A LIGASE"/>
    <property type="match status" value="1"/>
</dbReference>
<dbReference type="AlphaFoldDB" id="A0A8K0SV72"/>
<dbReference type="EMBL" id="JAGPNK010000004">
    <property type="protein sequence ID" value="KAH7322540.1"/>
    <property type="molecule type" value="Genomic_DNA"/>
</dbReference>
<evidence type="ECO:0000256" key="3">
    <source>
        <dbReference type="ARBA" id="ARBA00022857"/>
    </source>
</evidence>
<proteinExistence type="predicted"/>
<dbReference type="InterPro" id="IPR036291">
    <property type="entry name" value="NAD(P)-bd_dom_sf"/>
</dbReference>
<dbReference type="InterPro" id="IPR000873">
    <property type="entry name" value="AMP-dep_synth/lig_dom"/>
</dbReference>
<dbReference type="PANTHER" id="PTHR43439:SF2">
    <property type="entry name" value="ENZYME, PUTATIVE (JCVI)-RELATED"/>
    <property type="match status" value="1"/>
</dbReference>
<dbReference type="InterPro" id="IPR009081">
    <property type="entry name" value="PP-bd_ACP"/>
</dbReference>
<dbReference type="SUPFAM" id="SSF56801">
    <property type="entry name" value="Acetyl-CoA synthetase-like"/>
    <property type="match status" value="1"/>
</dbReference>
<evidence type="ECO:0000256" key="1">
    <source>
        <dbReference type="ARBA" id="ARBA00022450"/>
    </source>
</evidence>
<dbReference type="OrthoDB" id="429813at2759"/>
<dbReference type="Gene3D" id="3.40.50.12780">
    <property type="entry name" value="N-terminal domain of ligase-like"/>
    <property type="match status" value="1"/>
</dbReference>
<gene>
    <name evidence="7" type="ORF">B0I35DRAFT_425953</name>
</gene>
<dbReference type="Proteomes" id="UP000813444">
    <property type="component" value="Unassembled WGS sequence"/>
</dbReference>
<reference evidence="7" key="1">
    <citation type="journal article" date="2021" name="Nat. Commun.">
        <title>Genetic determinants of endophytism in the Arabidopsis root mycobiome.</title>
        <authorList>
            <person name="Mesny F."/>
            <person name="Miyauchi S."/>
            <person name="Thiergart T."/>
            <person name="Pickel B."/>
            <person name="Atanasova L."/>
            <person name="Karlsson M."/>
            <person name="Huettel B."/>
            <person name="Barry K.W."/>
            <person name="Haridas S."/>
            <person name="Chen C."/>
            <person name="Bauer D."/>
            <person name="Andreopoulos W."/>
            <person name="Pangilinan J."/>
            <person name="LaButti K."/>
            <person name="Riley R."/>
            <person name="Lipzen A."/>
            <person name="Clum A."/>
            <person name="Drula E."/>
            <person name="Henrissat B."/>
            <person name="Kohler A."/>
            <person name="Grigoriev I.V."/>
            <person name="Martin F.M."/>
            <person name="Hacquard S."/>
        </authorList>
    </citation>
    <scope>NUCLEOTIDE SEQUENCE</scope>
    <source>
        <strain evidence="7">MPI-CAGE-CH-0235</strain>
    </source>
</reference>
<feature type="domain" description="Carrier" evidence="5">
    <location>
        <begin position="595"/>
        <end position="619"/>
    </location>
</feature>
<dbReference type="Pfam" id="PF07993">
    <property type="entry name" value="NAD_binding_4"/>
    <property type="match status" value="1"/>
</dbReference>
<accession>A0A8K0SV72</accession>
<evidence type="ECO:0000313" key="7">
    <source>
        <dbReference type="EMBL" id="KAH7322540.1"/>
    </source>
</evidence>
<evidence type="ECO:0000259" key="6">
    <source>
        <dbReference type="Pfam" id="PF07993"/>
    </source>
</evidence>
<dbReference type="Gene3D" id="1.10.1200.10">
    <property type="entry name" value="ACP-like"/>
    <property type="match status" value="1"/>
</dbReference>
<evidence type="ECO:0000256" key="2">
    <source>
        <dbReference type="ARBA" id="ARBA00022553"/>
    </source>
</evidence>
<evidence type="ECO:0000259" key="4">
    <source>
        <dbReference type="Pfam" id="PF00501"/>
    </source>
</evidence>
<evidence type="ECO:0000313" key="8">
    <source>
        <dbReference type="Proteomes" id="UP000813444"/>
    </source>
</evidence>
<evidence type="ECO:0000259" key="5">
    <source>
        <dbReference type="Pfam" id="PF00550"/>
    </source>
</evidence>
<feature type="domain" description="AMP-dependent synthetase/ligase" evidence="4">
    <location>
        <begin position="64"/>
        <end position="379"/>
    </location>
</feature>
<dbReference type="Pfam" id="PF00501">
    <property type="entry name" value="AMP-binding"/>
    <property type="match status" value="1"/>
</dbReference>
<keyword evidence="8" id="KW-1185">Reference proteome</keyword>
<dbReference type="InterPro" id="IPR020845">
    <property type="entry name" value="AMP-binding_CS"/>
</dbReference>
<dbReference type="Gene3D" id="3.40.50.720">
    <property type="entry name" value="NAD(P)-binding Rossmann-like Domain"/>
    <property type="match status" value="1"/>
</dbReference>
<dbReference type="InterPro" id="IPR051414">
    <property type="entry name" value="Adenylate-forming_Reductase"/>
</dbReference>